<keyword evidence="10" id="KW-0496">Mitochondrion</keyword>
<dbReference type="InterPro" id="IPR039428">
    <property type="entry name" value="NUOK/Mnh_C1-like"/>
</dbReference>
<dbReference type="InterPro" id="IPR001133">
    <property type="entry name" value="NADH_UbQ_OxRdtase_chain4L/K"/>
</dbReference>
<dbReference type="PANTHER" id="PTHR11434:SF21">
    <property type="entry name" value="NADH DEHYDROGENASE SUBUNIT 4L-RELATED"/>
    <property type="match status" value="1"/>
</dbReference>
<keyword evidence="3" id="KW-0813">Transport</keyword>
<proteinExistence type="inferred from homology"/>
<evidence type="ECO:0000256" key="4">
    <source>
        <dbReference type="ARBA" id="ARBA00022692"/>
    </source>
</evidence>
<dbReference type="Gene3D" id="1.10.287.3510">
    <property type="match status" value="1"/>
</dbReference>
<evidence type="ECO:0000313" key="10">
    <source>
        <dbReference type="EMBL" id="QJF58198.1"/>
    </source>
</evidence>
<geneLocation type="mitochondrion" evidence="10"/>
<comment type="subcellular location">
    <subcellularLocation>
        <location evidence="1">Membrane</location>
        <topology evidence="1">Multi-pass membrane protein</topology>
    </subcellularLocation>
</comment>
<evidence type="ECO:0000256" key="3">
    <source>
        <dbReference type="ARBA" id="ARBA00022448"/>
    </source>
</evidence>
<keyword evidence="4 9" id="KW-0812">Transmembrane</keyword>
<evidence type="ECO:0000256" key="5">
    <source>
        <dbReference type="ARBA" id="ARBA00022967"/>
    </source>
</evidence>
<evidence type="ECO:0000256" key="2">
    <source>
        <dbReference type="ARBA" id="ARBA00010519"/>
    </source>
</evidence>
<organism evidence="10">
    <name type="scientific">Corallina officinalis</name>
    <name type="common">Coral seaweed</name>
    <dbReference type="NCBI Taxonomy" id="35170"/>
    <lineage>
        <taxon>Eukaryota</taxon>
        <taxon>Rhodophyta</taxon>
        <taxon>Florideophyceae</taxon>
        <taxon>Corallinophycidae</taxon>
        <taxon>Corallinales</taxon>
        <taxon>Corallinaceae</taxon>
        <taxon>Corallinoideae</taxon>
        <taxon>Corallina</taxon>
    </lineage>
</organism>
<dbReference type="AlphaFoldDB" id="A0A6M3W9E9"/>
<dbReference type="Pfam" id="PF00420">
    <property type="entry name" value="Oxidored_q2"/>
    <property type="match status" value="1"/>
</dbReference>
<dbReference type="EMBL" id="MT211882">
    <property type="protein sequence ID" value="QJF58198.1"/>
    <property type="molecule type" value="Genomic_DNA"/>
</dbReference>
<comment type="similarity">
    <text evidence="2">Belongs to the complex I subunit 4L family.</text>
</comment>
<evidence type="ECO:0000256" key="9">
    <source>
        <dbReference type="SAM" id="Phobius"/>
    </source>
</evidence>
<dbReference type="EMBL" id="MT211881">
    <property type="protein sequence ID" value="QJF58175.1"/>
    <property type="molecule type" value="Genomic_DNA"/>
</dbReference>
<feature type="transmembrane region" description="Helical" evidence="9">
    <location>
        <begin position="39"/>
        <end position="57"/>
    </location>
</feature>
<dbReference type="GO" id="GO:0016651">
    <property type="term" value="F:oxidoreductase activity, acting on NAD(P)H"/>
    <property type="evidence" value="ECO:0007669"/>
    <property type="project" value="InterPro"/>
</dbReference>
<protein>
    <submittedName>
        <fullName evidence="10">NADH dehydrogenase subunit 4L</fullName>
    </submittedName>
</protein>
<name>A0A6M3W9E9_COROI</name>
<evidence type="ECO:0000256" key="6">
    <source>
        <dbReference type="ARBA" id="ARBA00022989"/>
    </source>
</evidence>
<dbReference type="GO" id="GO:0042773">
    <property type="term" value="P:ATP synthesis coupled electron transport"/>
    <property type="evidence" value="ECO:0007669"/>
    <property type="project" value="InterPro"/>
</dbReference>
<keyword evidence="8 9" id="KW-0472">Membrane</keyword>
<feature type="transmembrane region" description="Helical" evidence="9">
    <location>
        <begin position="63"/>
        <end position="88"/>
    </location>
</feature>
<gene>
    <name evidence="10" type="primary">nad4L</name>
</gene>
<dbReference type="PANTHER" id="PTHR11434">
    <property type="entry name" value="NADH-UBIQUINONE OXIDOREDUCTASE SUBUNIT ND4L"/>
    <property type="match status" value="1"/>
</dbReference>
<evidence type="ECO:0000256" key="1">
    <source>
        <dbReference type="ARBA" id="ARBA00004141"/>
    </source>
</evidence>
<dbReference type="HAMAP" id="MF_01456">
    <property type="entry name" value="NDH1_NuoK"/>
    <property type="match status" value="1"/>
</dbReference>
<dbReference type="NCBIfam" id="NF004321">
    <property type="entry name" value="PRK05715.1-3"/>
    <property type="match status" value="1"/>
</dbReference>
<feature type="transmembrane region" description="Helical" evidence="9">
    <location>
        <begin position="6"/>
        <end position="27"/>
    </location>
</feature>
<dbReference type="GO" id="GO:0030964">
    <property type="term" value="C:NADH dehydrogenase complex"/>
    <property type="evidence" value="ECO:0007669"/>
    <property type="project" value="TreeGrafter"/>
</dbReference>
<keyword evidence="5" id="KW-1278">Translocase</keyword>
<keyword evidence="6 9" id="KW-1133">Transmembrane helix</keyword>
<accession>A0A6M3W9E9</accession>
<sequence length="104" mass="11637">MSNMLTQANCITISTFLFLISILGIFLNQKNILIMLMSLEMMFLSVSFNFIFLSIYLDDLLGQIFALLILTVAAAESSIGLAILVVYYRIRSNITVELMSLTKG</sequence>
<reference evidence="10" key="1">
    <citation type="submission" date="2020-03" db="EMBL/GenBank/DDBJ databases">
        <title>Mitochondrial and Plastid genome variability of Corallina officinalis (Corallinales, Rhodophyta).</title>
        <authorList>
            <person name="Yesson C."/>
            <person name="Bian X."/>
            <person name="Williamson C."/>
            <person name="Briscoe A.G."/>
            <person name="Brodie J."/>
        </authorList>
    </citation>
    <scope>NUCLEOTIDE SEQUENCE</scope>
</reference>
<keyword evidence="7" id="KW-0520">NAD</keyword>
<evidence type="ECO:0000256" key="7">
    <source>
        <dbReference type="ARBA" id="ARBA00023027"/>
    </source>
</evidence>
<dbReference type="NCBIfam" id="NF004320">
    <property type="entry name" value="PRK05715.1-2"/>
    <property type="match status" value="1"/>
</dbReference>
<evidence type="ECO:0000256" key="8">
    <source>
        <dbReference type="ARBA" id="ARBA00023136"/>
    </source>
</evidence>
<dbReference type="NCBIfam" id="NF004323">
    <property type="entry name" value="PRK05715.1-5"/>
    <property type="match status" value="1"/>
</dbReference>